<organism evidence="6 7">
    <name type="scientific">Brachionus plicatilis</name>
    <name type="common">Marine rotifer</name>
    <name type="synonym">Brachionus muelleri</name>
    <dbReference type="NCBI Taxonomy" id="10195"/>
    <lineage>
        <taxon>Eukaryota</taxon>
        <taxon>Metazoa</taxon>
        <taxon>Spiralia</taxon>
        <taxon>Gnathifera</taxon>
        <taxon>Rotifera</taxon>
        <taxon>Eurotatoria</taxon>
        <taxon>Monogononta</taxon>
        <taxon>Pseudotrocha</taxon>
        <taxon>Ploima</taxon>
        <taxon>Brachionidae</taxon>
        <taxon>Brachionus</taxon>
    </lineage>
</organism>
<keyword evidence="7" id="KW-1185">Reference proteome</keyword>
<dbReference type="OrthoDB" id="5307922at2759"/>
<dbReference type="EC" id="4.3.3.2" evidence="6"/>
<evidence type="ECO:0000313" key="7">
    <source>
        <dbReference type="Proteomes" id="UP000276133"/>
    </source>
</evidence>
<dbReference type="Gene3D" id="2.120.10.30">
    <property type="entry name" value="TolB, C-terminal domain"/>
    <property type="match status" value="1"/>
</dbReference>
<feature type="transmembrane region" description="Helical" evidence="4">
    <location>
        <begin position="17"/>
        <end position="36"/>
    </location>
</feature>
<comment type="similarity">
    <text evidence="1">Belongs to the strictosidine synthase family.</text>
</comment>
<dbReference type="SUPFAM" id="SSF63829">
    <property type="entry name" value="Calcium-dependent phosphotriesterase"/>
    <property type="match status" value="1"/>
</dbReference>
<reference evidence="6 7" key="1">
    <citation type="journal article" date="2018" name="Sci. Rep.">
        <title>Genomic signatures of local adaptation to the degree of environmental predictability in rotifers.</title>
        <authorList>
            <person name="Franch-Gras L."/>
            <person name="Hahn C."/>
            <person name="Garcia-Roger E.M."/>
            <person name="Carmona M.J."/>
            <person name="Serra M."/>
            <person name="Gomez A."/>
        </authorList>
    </citation>
    <scope>NUCLEOTIDE SEQUENCE [LARGE SCALE GENOMIC DNA]</scope>
    <source>
        <strain evidence="6">HYR1</strain>
    </source>
</reference>
<dbReference type="Pfam" id="PF03088">
    <property type="entry name" value="Str_synth"/>
    <property type="match status" value="1"/>
</dbReference>
<evidence type="ECO:0000256" key="3">
    <source>
        <dbReference type="ARBA" id="ARBA00023180"/>
    </source>
</evidence>
<feature type="domain" description="Strictosidine synthase conserved region" evidence="5">
    <location>
        <begin position="193"/>
        <end position="277"/>
    </location>
</feature>
<dbReference type="GO" id="GO:0016829">
    <property type="term" value="F:lyase activity"/>
    <property type="evidence" value="ECO:0007669"/>
    <property type="project" value="UniProtKB-KW"/>
</dbReference>
<dbReference type="GO" id="GO:0016787">
    <property type="term" value="F:hydrolase activity"/>
    <property type="evidence" value="ECO:0007669"/>
    <property type="project" value="TreeGrafter"/>
</dbReference>
<comment type="caution">
    <text evidence="6">The sequence shown here is derived from an EMBL/GenBank/DDBJ whole genome shotgun (WGS) entry which is preliminary data.</text>
</comment>
<evidence type="ECO:0000259" key="5">
    <source>
        <dbReference type="Pfam" id="PF03088"/>
    </source>
</evidence>
<keyword evidence="4" id="KW-0472">Membrane</keyword>
<dbReference type="EMBL" id="REGN01001342">
    <property type="protein sequence ID" value="RNA35311.1"/>
    <property type="molecule type" value="Genomic_DNA"/>
</dbReference>
<keyword evidence="4" id="KW-0812">Transmembrane</keyword>
<gene>
    <name evidence="6" type="ORF">BpHYR1_038291</name>
</gene>
<accession>A0A3M7SHU4</accession>
<dbReference type="STRING" id="10195.A0A3M7SHU4"/>
<name>A0A3M7SHU4_BRAPC</name>
<keyword evidence="2" id="KW-0597">Phosphoprotein</keyword>
<dbReference type="InterPro" id="IPR011042">
    <property type="entry name" value="6-blade_b-propeller_TolB-like"/>
</dbReference>
<dbReference type="Pfam" id="PF20067">
    <property type="entry name" value="SSL_N"/>
    <property type="match status" value="1"/>
</dbReference>
<evidence type="ECO:0000256" key="1">
    <source>
        <dbReference type="ARBA" id="ARBA00009191"/>
    </source>
</evidence>
<dbReference type="AlphaFoldDB" id="A0A3M7SHU4"/>
<evidence type="ECO:0000313" key="6">
    <source>
        <dbReference type="EMBL" id="RNA35311.1"/>
    </source>
</evidence>
<dbReference type="PANTHER" id="PTHR10426">
    <property type="entry name" value="STRICTOSIDINE SYNTHASE-RELATED"/>
    <property type="match status" value="1"/>
</dbReference>
<dbReference type="Proteomes" id="UP000276133">
    <property type="component" value="Unassembled WGS sequence"/>
</dbReference>
<dbReference type="PANTHER" id="PTHR10426:SF88">
    <property type="entry name" value="ADIPOCYTE PLASMA MEMBRANE-ASSOCIATED PROTEIN HEMOMUCIN-RELATED"/>
    <property type="match status" value="1"/>
</dbReference>
<sequence>MKKVEERPRQKSDQKKWILIGLFVALGALFVFRFPLFCNNLSRNIQSSIIQLPALVPLEGGLKPNEKLTKAERVQEGVLVGPETIEFDKDGFFYTGLVNGQVVKVDSKNTSNIQLIAQMGSLGYQYCKSVREIPIKNCGRPLGLRLDKTGQNLYIADAYYGIFKINLQTKKLTSIVKADDVRFGNKPMKLVNDLDLDGDLIYFIDSSFLRHVDSAIEEHIEANPRGRLFSYNQKTNEMNLLLDGLYFPNGLQLSPQKDFLLINENSMAKIIKFYLVGEKKGKVELFAFIPGFGDTIRLTQNKTLLVPFASVRPSILDYLAEWPNLRNIMFKILNFKYLFKILPKYGLLAEYGMDGVAIRSWHDPKGVKIECTTAGAIYDNKLYLGSFYNSFLGIVNLN</sequence>
<evidence type="ECO:0000256" key="2">
    <source>
        <dbReference type="ARBA" id="ARBA00022553"/>
    </source>
</evidence>
<keyword evidence="6" id="KW-0456">Lyase</keyword>
<evidence type="ECO:0000256" key="4">
    <source>
        <dbReference type="SAM" id="Phobius"/>
    </source>
</evidence>
<protein>
    <submittedName>
        <fullName evidence="6">Adipocyte plasma membrane-associated</fullName>
        <ecNumber evidence="6">4.3.3.2</ecNumber>
    </submittedName>
</protein>
<dbReference type="GO" id="GO:0012505">
    <property type="term" value="C:endomembrane system"/>
    <property type="evidence" value="ECO:0007669"/>
    <property type="project" value="TreeGrafter"/>
</dbReference>
<dbReference type="InterPro" id="IPR018119">
    <property type="entry name" value="Strictosidine_synth_cons-reg"/>
</dbReference>
<keyword evidence="4" id="KW-1133">Transmembrane helix</keyword>
<keyword evidence="3" id="KW-0325">Glycoprotein</keyword>
<proteinExistence type="inferred from homology"/>